<evidence type="ECO:0000256" key="5">
    <source>
        <dbReference type="ARBA" id="ARBA00022692"/>
    </source>
</evidence>
<feature type="transmembrane region" description="Helical" evidence="8">
    <location>
        <begin position="261"/>
        <end position="281"/>
    </location>
</feature>
<keyword evidence="11" id="KW-1185">Reference proteome</keyword>
<dbReference type="Gene3D" id="1.10.3720.10">
    <property type="entry name" value="MetI-like"/>
    <property type="match status" value="1"/>
</dbReference>
<feature type="domain" description="ABC transmembrane type-1" evidence="9">
    <location>
        <begin position="93"/>
        <end position="281"/>
    </location>
</feature>
<dbReference type="PANTHER" id="PTHR43357">
    <property type="entry name" value="INNER MEMBRANE ABC TRANSPORTER PERMEASE PROTEIN YDCV"/>
    <property type="match status" value="1"/>
</dbReference>
<keyword evidence="5 8" id="KW-0812">Transmembrane</keyword>
<accession>A0A8J3IMA8</accession>
<keyword evidence="6 8" id="KW-1133">Transmembrane helix</keyword>
<evidence type="ECO:0000256" key="8">
    <source>
        <dbReference type="RuleBase" id="RU363032"/>
    </source>
</evidence>
<reference evidence="10" key="1">
    <citation type="submission" date="2020-10" db="EMBL/GenBank/DDBJ databases">
        <title>Taxonomic study of unclassified bacteria belonging to the class Ktedonobacteria.</title>
        <authorList>
            <person name="Yabe S."/>
            <person name="Wang C.M."/>
            <person name="Zheng Y."/>
            <person name="Sakai Y."/>
            <person name="Cavaletti L."/>
            <person name="Monciardini P."/>
            <person name="Donadio S."/>
        </authorList>
    </citation>
    <scope>NUCLEOTIDE SEQUENCE</scope>
    <source>
        <strain evidence="10">ID150040</strain>
    </source>
</reference>
<evidence type="ECO:0000256" key="1">
    <source>
        <dbReference type="ARBA" id="ARBA00004429"/>
    </source>
</evidence>
<sequence length="297" mass="32354">MSITQIKQDDDLQHTSGLQERADGGSSRISAAIRGVLMSIFLVVLGVFILGPLIILCVWAFAGSWFYPALLPQTWTLSWWQEILLNADIGHSIILSFIFAPVVTLLSAAICLPAAYAFARGSFPGQRVFLVSLFATNAFPKMGLYITMAGLLYAFGLMNTFWGVVLVQMLNTVVVMTWIPTAAFAAVPRELEDAARDAGAGLWTTFWRVTFPLALPGILVALILAFLAAFDEAQGTFLVGAPDYLTMPVQMYTLVQNYPQQAAAVFSIVLSIPSFVLLLLVRRYIIGGSLAAGFHLH</sequence>
<evidence type="ECO:0000313" key="10">
    <source>
        <dbReference type="EMBL" id="GHO97196.1"/>
    </source>
</evidence>
<dbReference type="GO" id="GO:0055085">
    <property type="term" value="P:transmembrane transport"/>
    <property type="evidence" value="ECO:0007669"/>
    <property type="project" value="InterPro"/>
</dbReference>
<dbReference type="SUPFAM" id="SSF161098">
    <property type="entry name" value="MetI-like"/>
    <property type="match status" value="1"/>
</dbReference>
<name>A0A8J3IMA8_9CHLR</name>
<dbReference type="CDD" id="cd06261">
    <property type="entry name" value="TM_PBP2"/>
    <property type="match status" value="1"/>
</dbReference>
<evidence type="ECO:0000256" key="4">
    <source>
        <dbReference type="ARBA" id="ARBA00022519"/>
    </source>
</evidence>
<evidence type="ECO:0000313" key="11">
    <source>
        <dbReference type="Proteomes" id="UP000597444"/>
    </source>
</evidence>
<evidence type="ECO:0000256" key="2">
    <source>
        <dbReference type="ARBA" id="ARBA00022448"/>
    </source>
</evidence>
<dbReference type="GO" id="GO:0005886">
    <property type="term" value="C:plasma membrane"/>
    <property type="evidence" value="ECO:0007669"/>
    <property type="project" value="UniProtKB-SubCell"/>
</dbReference>
<feature type="transmembrane region" description="Helical" evidence="8">
    <location>
        <begin position="161"/>
        <end position="185"/>
    </location>
</feature>
<dbReference type="InterPro" id="IPR000515">
    <property type="entry name" value="MetI-like"/>
</dbReference>
<feature type="transmembrane region" description="Helical" evidence="8">
    <location>
        <begin position="128"/>
        <end position="155"/>
    </location>
</feature>
<dbReference type="PROSITE" id="PS50928">
    <property type="entry name" value="ABC_TM1"/>
    <property type="match status" value="1"/>
</dbReference>
<keyword evidence="4" id="KW-0997">Cell inner membrane</keyword>
<comment type="subcellular location">
    <subcellularLocation>
        <location evidence="1">Cell inner membrane</location>
        <topology evidence="1">Multi-pass membrane protein</topology>
    </subcellularLocation>
    <subcellularLocation>
        <location evidence="8">Cell membrane</location>
        <topology evidence="8">Multi-pass membrane protein</topology>
    </subcellularLocation>
</comment>
<evidence type="ECO:0000256" key="7">
    <source>
        <dbReference type="ARBA" id="ARBA00023136"/>
    </source>
</evidence>
<keyword evidence="2 8" id="KW-0813">Transport</keyword>
<proteinExistence type="inferred from homology"/>
<feature type="transmembrane region" description="Helical" evidence="8">
    <location>
        <begin position="36"/>
        <end position="62"/>
    </location>
</feature>
<evidence type="ECO:0000256" key="6">
    <source>
        <dbReference type="ARBA" id="ARBA00022989"/>
    </source>
</evidence>
<comment type="caution">
    <text evidence="10">The sequence shown here is derived from an EMBL/GenBank/DDBJ whole genome shotgun (WGS) entry which is preliminary data.</text>
</comment>
<dbReference type="PANTHER" id="PTHR43357:SF4">
    <property type="entry name" value="INNER MEMBRANE ABC TRANSPORTER PERMEASE PROTEIN YDCV"/>
    <property type="match status" value="1"/>
</dbReference>
<gene>
    <name evidence="10" type="ORF">KSF_072440</name>
</gene>
<dbReference type="EMBL" id="BNJK01000001">
    <property type="protein sequence ID" value="GHO97196.1"/>
    <property type="molecule type" value="Genomic_DNA"/>
</dbReference>
<feature type="transmembrane region" description="Helical" evidence="8">
    <location>
        <begin position="206"/>
        <end position="230"/>
    </location>
</feature>
<evidence type="ECO:0000259" key="9">
    <source>
        <dbReference type="PROSITE" id="PS50928"/>
    </source>
</evidence>
<organism evidence="10 11">
    <name type="scientific">Reticulibacter mediterranei</name>
    <dbReference type="NCBI Taxonomy" id="2778369"/>
    <lineage>
        <taxon>Bacteria</taxon>
        <taxon>Bacillati</taxon>
        <taxon>Chloroflexota</taxon>
        <taxon>Ktedonobacteria</taxon>
        <taxon>Ktedonobacterales</taxon>
        <taxon>Reticulibacteraceae</taxon>
        <taxon>Reticulibacter</taxon>
    </lineage>
</organism>
<dbReference type="Pfam" id="PF00528">
    <property type="entry name" value="BPD_transp_1"/>
    <property type="match status" value="1"/>
</dbReference>
<dbReference type="Proteomes" id="UP000597444">
    <property type="component" value="Unassembled WGS sequence"/>
</dbReference>
<comment type="similarity">
    <text evidence="8">Belongs to the binding-protein-dependent transport system permease family.</text>
</comment>
<keyword evidence="3" id="KW-1003">Cell membrane</keyword>
<protein>
    <submittedName>
        <fullName evidence="10">ABC transporter permease</fullName>
    </submittedName>
</protein>
<keyword evidence="7 8" id="KW-0472">Membrane</keyword>
<evidence type="ECO:0000256" key="3">
    <source>
        <dbReference type="ARBA" id="ARBA00022475"/>
    </source>
</evidence>
<dbReference type="InterPro" id="IPR035906">
    <property type="entry name" value="MetI-like_sf"/>
</dbReference>
<dbReference type="AlphaFoldDB" id="A0A8J3IMA8"/>
<feature type="transmembrane region" description="Helical" evidence="8">
    <location>
        <begin position="93"/>
        <end position="116"/>
    </location>
</feature>